<dbReference type="RefSeq" id="WP_229874754.1">
    <property type="nucleotide sequence ID" value="NZ_BNAU01000007.1"/>
</dbReference>
<protein>
    <recommendedName>
        <fullName evidence="4">Transposase</fullName>
    </recommendedName>
</protein>
<gene>
    <name evidence="2" type="ORF">GCM10017786_57550</name>
</gene>
<keyword evidence="3" id="KW-1185">Reference proteome</keyword>
<evidence type="ECO:0000256" key="1">
    <source>
        <dbReference type="SAM" id="MobiDB-lite"/>
    </source>
</evidence>
<evidence type="ECO:0000313" key="2">
    <source>
        <dbReference type="EMBL" id="GHF16169.1"/>
    </source>
</evidence>
<comment type="caution">
    <text evidence="2">The sequence shown here is derived from an EMBL/GenBank/DDBJ whole genome shotgun (WGS) entry which is preliminary data.</text>
</comment>
<name>A0ABQ3JCL2_9PSEU</name>
<organism evidence="2 3">
    <name type="scientific">Amycolatopsis deserti</name>
    <dbReference type="NCBI Taxonomy" id="185696"/>
    <lineage>
        <taxon>Bacteria</taxon>
        <taxon>Bacillati</taxon>
        <taxon>Actinomycetota</taxon>
        <taxon>Actinomycetes</taxon>
        <taxon>Pseudonocardiales</taxon>
        <taxon>Pseudonocardiaceae</taxon>
        <taxon>Amycolatopsis</taxon>
    </lineage>
</organism>
<reference evidence="3" key="1">
    <citation type="journal article" date="2019" name="Int. J. Syst. Evol. Microbiol.">
        <title>The Global Catalogue of Microorganisms (GCM) 10K type strain sequencing project: providing services to taxonomists for standard genome sequencing and annotation.</title>
        <authorList>
            <consortium name="The Broad Institute Genomics Platform"/>
            <consortium name="The Broad Institute Genome Sequencing Center for Infectious Disease"/>
            <person name="Wu L."/>
            <person name="Ma J."/>
        </authorList>
    </citation>
    <scope>NUCLEOTIDE SEQUENCE [LARGE SCALE GENOMIC DNA]</scope>
    <source>
        <strain evidence="3">CGMCC 4.7677</strain>
    </source>
</reference>
<sequence length="69" mass="7575">MLVTAGQNVVPVPPKLMARARSSARTRGKSDPIEDLAERTRTINRLHWQLQDLTALRAQVASYDAGSTS</sequence>
<dbReference type="Proteomes" id="UP000605897">
    <property type="component" value="Unassembled WGS sequence"/>
</dbReference>
<evidence type="ECO:0000313" key="3">
    <source>
        <dbReference type="Proteomes" id="UP000605897"/>
    </source>
</evidence>
<evidence type="ECO:0008006" key="4">
    <source>
        <dbReference type="Google" id="ProtNLM"/>
    </source>
</evidence>
<proteinExistence type="predicted"/>
<accession>A0ABQ3JCL2</accession>
<dbReference type="EMBL" id="BNAU01000007">
    <property type="protein sequence ID" value="GHF16169.1"/>
    <property type="molecule type" value="Genomic_DNA"/>
</dbReference>
<feature type="region of interest" description="Disordered" evidence="1">
    <location>
        <begin position="14"/>
        <end position="36"/>
    </location>
</feature>